<keyword evidence="3" id="KW-1185">Reference proteome</keyword>
<keyword evidence="1" id="KW-0732">Signal</keyword>
<organism evidence="2 3">
    <name type="scientific">Neomicrococcus lactis</name>
    <dbReference type="NCBI Taxonomy" id="732241"/>
    <lineage>
        <taxon>Bacteria</taxon>
        <taxon>Bacillati</taxon>
        <taxon>Actinomycetota</taxon>
        <taxon>Actinomycetes</taxon>
        <taxon>Micrococcales</taxon>
        <taxon>Micrococcaceae</taxon>
        <taxon>Neomicrococcus</taxon>
    </lineage>
</organism>
<evidence type="ECO:0000256" key="1">
    <source>
        <dbReference type="SAM" id="SignalP"/>
    </source>
</evidence>
<dbReference type="PROSITE" id="PS51318">
    <property type="entry name" value="TAT"/>
    <property type="match status" value="1"/>
</dbReference>
<evidence type="ECO:0008006" key="4">
    <source>
        <dbReference type="Google" id="ProtNLM"/>
    </source>
</evidence>
<feature type="chain" id="PRO_5030660798" description="Carbohydrate-binding domain-containing protein" evidence="1">
    <location>
        <begin position="36"/>
        <end position="378"/>
    </location>
</feature>
<dbReference type="InterPro" id="IPR006311">
    <property type="entry name" value="TAT_signal"/>
</dbReference>
<reference evidence="2 3" key="1">
    <citation type="submission" date="2020-08" db="EMBL/GenBank/DDBJ databases">
        <title>Sequencing the genomes of 1000 actinobacteria strains.</title>
        <authorList>
            <person name="Klenk H.-P."/>
        </authorList>
    </citation>
    <scope>NUCLEOTIDE SEQUENCE [LARGE SCALE GENOMIC DNA]</scope>
    <source>
        <strain evidence="2 3">DSM 23694</strain>
    </source>
</reference>
<dbReference type="Proteomes" id="UP000523863">
    <property type="component" value="Unassembled WGS sequence"/>
</dbReference>
<name>A0A7W8YAJ0_9MICC</name>
<evidence type="ECO:0000313" key="2">
    <source>
        <dbReference type="EMBL" id="MBB5597956.1"/>
    </source>
</evidence>
<accession>A0A7W8YAJ0</accession>
<sequence>MTERSTQSRRARYALAGAVASSLLAASFFPSAATATPTAAPTLSPAVTAAAKPAPQENTIPLPDGLKPAHESVFWENSEACASFSFDTLERFDEEPVEYTNASSPVLGCSEDFVAFYNKSDEYYIQLSQDEIDGSYEGAMFAAWDGSRWILLSDYDGAWSYPQLRVFSNASGAALQEEMSSQLQPQGVWVSNIEHLVGPDAAIWTSNVPAESWERQKLPGQPGVTAEIRDDWKIYENRWFDDSPDMITDRFGNFHLSLDYTTTTDEVPGECYLADSTYRIKKASSTEMTANGQKLNVAIVELAELGQISYRIMLVPESASKSGLLCDIDQWLSVGSNGYLNPMIKGNFRFVSQKEINAFTKSVAWKDIVRFAGSLQFS</sequence>
<proteinExistence type="predicted"/>
<feature type="signal peptide" evidence="1">
    <location>
        <begin position="1"/>
        <end position="35"/>
    </location>
</feature>
<comment type="caution">
    <text evidence="2">The sequence shown here is derived from an EMBL/GenBank/DDBJ whole genome shotgun (WGS) entry which is preliminary data.</text>
</comment>
<protein>
    <recommendedName>
        <fullName evidence="4">Carbohydrate-binding domain-containing protein</fullName>
    </recommendedName>
</protein>
<evidence type="ECO:0000313" key="3">
    <source>
        <dbReference type="Proteomes" id="UP000523863"/>
    </source>
</evidence>
<gene>
    <name evidence="2" type="ORF">BKA12_001036</name>
</gene>
<dbReference type="EMBL" id="JACHBL010000001">
    <property type="protein sequence ID" value="MBB5597956.1"/>
    <property type="molecule type" value="Genomic_DNA"/>
</dbReference>
<dbReference type="AlphaFoldDB" id="A0A7W8YAJ0"/>